<dbReference type="EMBL" id="CACVKT020005686">
    <property type="protein sequence ID" value="CAC5397509.1"/>
    <property type="molecule type" value="Genomic_DNA"/>
</dbReference>
<organism evidence="1 2">
    <name type="scientific">Mytilus coruscus</name>
    <name type="common">Sea mussel</name>
    <dbReference type="NCBI Taxonomy" id="42192"/>
    <lineage>
        <taxon>Eukaryota</taxon>
        <taxon>Metazoa</taxon>
        <taxon>Spiralia</taxon>
        <taxon>Lophotrochozoa</taxon>
        <taxon>Mollusca</taxon>
        <taxon>Bivalvia</taxon>
        <taxon>Autobranchia</taxon>
        <taxon>Pteriomorphia</taxon>
        <taxon>Mytilida</taxon>
        <taxon>Mytiloidea</taxon>
        <taxon>Mytilidae</taxon>
        <taxon>Mytilinae</taxon>
        <taxon>Mytilus</taxon>
    </lineage>
</organism>
<name>A0A6J8CQ36_MYTCO</name>
<evidence type="ECO:0008006" key="3">
    <source>
        <dbReference type="Google" id="ProtNLM"/>
    </source>
</evidence>
<dbReference type="InterPro" id="IPR036397">
    <property type="entry name" value="RNaseH_sf"/>
</dbReference>
<gene>
    <name evidence="1" type="ORF">MCOR_31938</name>
</gene>
<dbReference type="Gene3D" id="3.30.420.10">
    <property type="entry name" value="Ribonuclease H-like superfamily/Ribonuclease H"/>
    <property type="match status" value="1"/>
</dbReference>
<dbReference type="PANTHER" id="PTHR47331">
    <property type="entry name" value="PHD-TYPE DOMAIN-CONTAINING PROTEIN"/>
    <property type="match status" value="1"/>
</dbReference>
<protein>
    <recommendedName>
        <fullName evidence="3">Integrase catalytic domain-containing protein</fullName>
    </recommendedName>
</protein>
<proteinExistence type="predicted"/>
<dbReference type="Proteomes" id="UP000507470">
    <property type="component" value="Unassembled WGS sequence"/>
</dbReference>
<dbReference type="OrthoDB" id="8046937at2759"/>
<evidence type="ECO:0000313" key="1">
    <source>
        <dbReference type="EMBL" id="CAC5397509.1"/>
    </source>
</evidence>
<sequence length="358" mass="40879">MHSQNSIVDSCKIDGLIVSAYDSDLKIQLTSTFTRDVLPANRAHIPTGEMARSLPHGIKVNDEHYEMPSTFNGSDPTLPNNKAQAIQRFNHLRKRLRNDARYRNGYLREEILMLRSLGSEGPFEANDSVKARNNTMKWKYSLYKLDPFLDQDGIIRVGGRIRRADLSSDMKHLIILPKNSHITELIMPYFHEQSFHQGRGITTNTIRSHGYRIIGCSSAVSNPFSKCVTCRKLRSQTQVQKMADLPVDRLETVPPFTYCGVDLFGPWLIKEGRKELRFLCTCLSPRSIHIETANALDTSSFINALRRLVSIRGPVRHLRCDQGTYFIGAEGEFNHAMSEFDFDRSVNIYWNKTVILTI</sequence>
<dbReference type="PANTHER" id="PTHR47331:SF5">
    <property type="entry name" value="RIBONUCLEASE H"/>
    <property type="match status" value="1"/>
</dbReference>
<dbReference type="AlphaFoldDB" id="A0A6J8CQ36"/>
<accession>A0A6J8CQ36</accession>
<keyword evidence="2" id="KW-1185">Reference proteome</keyword>
<dbReference type="GO" id="GO:0003676">
    <property type="term" value="F:nucleic acid binding"/>
    <property type="evidence" value="ECO:0007669"/>
    <property type="project" value="InterPro"/>
</dbReference>
<evidence type="ECO:0000313" key="2">
    <source>
        <dbReference type="Proteomes" id="UP000507470"/>
    </source>
</evidence>
<reference evidence="1 2" key="1">
    <citation type="submission" date="2020-06" db="EMBL/GenBank/DDBJ databases">
        <authorList>
            <person name="Li R."/>
            <person name="Bekaert M."/>
        </authorList>
    </citation>
    <scope>NUCLEOTIDE SEQUENCE [LARGE SCALE GENOMIC DNA]</scope>
    <source>
        <strain evidence="2">wild</strain>
    </source>
</reference>